<evidence type="ECO:0000256" key="2">
    <source>
        <dbReference type="ARBA" id="ARBA00022679"/>
    </source>
</evidence>
<evidence type="ECO:0000256" key="3">
    <source>
        <dbReference type="ARBA" id="ARBA00023315"/>
    </source>
</evidence>
<reference evidence="4 5" key="1">
    <citation type="journal article" date="2018" name="Mol. Plant">
        <title>The genome of Artemisia annua provides insight into the evolution of Asteraceae family and artemisinin biosynthesis.</title>
        <authorList>
            <person name="Shen Q."/>
            <person name="Zhang L."/>
            <person name="Liao Z."/>
            <person name="Wang S."/>
            <person name="Yan T."/>
            <person name="Shi P."/>
            <person name="Liu M."/>
            <person name="Fu X."/>
            <person name="Pan Q."/>
            <person name="Wang Y."/>
            <person name="Lv Z."/>
            <person name="Lu X."/>
            <person name="Zhang F."/>
            <person name="Jiang W."/>
            <person name="Ma Y."/>
            <person name="Chen M."/>
            <person name="Hao X."/>
            <person name="Li L."/>
            <person name="Tang Y."/>
            <person name="Lv G."/>
            <person name="Zhou Y."/>
            <person name="Sun X."/>
            <person name="Brodelius P.E."/>
            <person name="Rose J.K.C."/>
            <person name="Tang K."/>
        </authorList>
    </citation>
    <scope>NUCLEOTIDE SEQUENCE [LARGE SCALE GENOMIC DNA]</scope>
    <source>
        <strain evidence="5">cv. Huhao1</strain>
        <tissue evidence="4">Leaf</tissue>
    </source>
</reference>
<dbReference type="OrthoDB" id="671439at2759"/>
<keyword evidence="2 4" id="KW-0808">Transferase</keyword>
<gene>
    <name evidence="4" type="ORF">CTI12_AA265050</name>
</gene>
<keyword evidence="5" id="KW-1185">Reference proteome</keyword>
<proteinExistence type="inferred from homology"/>
<dbReference type="PANTHER" id="PTHR31623:SF83">
    <property type="entry name" value="ACETYL-COA-BENZYLALCOHOL ACETYLTRANSFERASE-LIKE"/>
    <property type="match status" value="1"/>
</dbReference>
<dbReference type="Pfam" id="PF02458">
    <property type="entry name" value="Transferase"/>
    <property type="match status" value="1"/>
</dbReference>
<evidence type="ECO:0000313" key="5">
    <source>
        <dbReference type="Proteomes" id="UP000245207"/>
    </source>
</evidence>
<comment type="caution">
    <text evidence="4">The sequence shown here is derived from an EMBL/GenBank/DDBJ whole genome shotgun (WGS) entry which is preliminary data.</text>
</comment>
<sequence>MNLRGKAGSPISEFRSGMYGPQYSIRFLLKEMKPKFLDLMSLIEDTTRSTITWLPKASSEEICTQTIACHIEVDEELKQSKFCIYTSWCSFPIYIYDANFGWGKPYWASGSGSTIEMVTLMDDKQGDGIEAWVSLKKNNMNLFEQDQDILAFTS</sequence>
<comment type="similarity">
    <text evidence="1">Belongs to the plant acyltransferase family.</text>
</comment>
<protein>
    <submittedName>
        <fullName evidence="4">Chloramphenicol acetyltransferase-like domain-containing protein</fullName>
    </submittedName>
</protein>
<name>A0A2U1NHI6_ARTAN</name>
<dbReference type="PANTHER" id="PTHR31623">
    <property type="entry name" value="F21J9.9"/>
    <property type="match status" value="1"/>
</dbReference>
<dbReference type="STRING" id="35608.A0A2U1NHI6"/>
<evidence type="ECO:0000313" key="4">
    <source>
        <dbReference type="EMBL" id="PWA72920.1"/>
    </source>
</evidence>
<keyword evidence="3" id="KW-0012">Acyltransferase</keyword>
<evidence type="ECO:0000256" key="1">
    <source>
        <dbReference type="ARBA" id="ARBA00009861"/>
    </source>
</evidence>
<organism evidence="4 5">
    <name type="scientific">Artemisia annua</name>
    <name type="common">Sweet wormwood</name>
    <dbReference type="NCBI Taxonomy" id="35608"/>
    <lineage>
        <taxon>Eukaryota</taxon>
        <taxon>Viridiplantae</taxon>
        <taxon>Streptophyta</taxon>
        <taxon>Embryophyta</taxon>
        <taxon>Tracheophyta</taxon>
        <taxon>Spermatophyta</taxon>
        <taxon>Magnoliopsida</taxon>
        <taxon>eudicotyledons</taxon>
        <taxon>Gunneridae</taxon>
        <taxon>Pentapetalae</taxon>
        <taxon>asterids</taxon>
        <taxon>campanulids</taxon>
        <taxon>Asterales</taxon>
        <taxon>Asteraceae</taxon>
        <taxon>Asteroideae</taxon>
        <taxon>Anthemideae</taxon>
        <taxon>Artemisiinae</taxon>
        <taxon>Artemisia</taxon>
    </lineage>
</organism>
<dbReference type="EMBL" id="PKPP01002823">
    <property type="protein sequence ID" value="PWA72920.1"/>
    <property type="molecule type" value="Genomic_DNA"/>
</dbReference>
<dbReference type="AlphaFoldDB" id="A0A2U1NHI6"/>
<accession>A0A2U1NHI6</accession>
<dbReference type="Proteomes" id="UP000245207">
    <property type="component" value="Unassembled WGS sequence"/>
</dbReference>
<dbReference type="InterPro" id="IPR023213">
    <property type="entry name" value="CAT-like_dom_sf"/>
</dbReference>
<dbReference type="GO" id="GO:0016746">
    <property type="term" value="F:acyltransferase activity"/>
    <property type="evidence" value="ECO:0007669"/>
    <property type="project" value="UniProtKB-KW"/>
</dbReference>
<dbReference type="Gene3D" id="3.30.559.10">
    <property type="entry name" value="Chloramphenicol acetyltransferase-like domain"/>
    <property type="match status" value="1"/>
</dbReference>